<evidence type="ECO:0000256" key="2">
    <source>
        <dbReference type="ARBA" id="ARBA00011084"/>
    </source>
</evidence>
<dbReference type="GO" id="GO:0015628">
    <property type="term" value="P:protein secretion by the type II secretion system"/>
    <property type="evidence" value="ECO:0007669"/>
    <property type="project" value="InterPro"/>
</dbReference>
<dbReference type="GO" id="GO:0005886">
    <property type="term" value="C:plasma membrane"/>
    <property type="evidence" value="ECO:0007669"/>
    <property type="project" value="UniProtKB-SubCell"/>
</dbReference>
<dbReference type="InterPro" id="IPR010055">
    <property type="entry name" value="T2SS_protein-GspJ"/>
</dbReference>
<keyword evidence="12" id="KW-1185">Reference proteome</keyword>
<evidence type="ECO:0000256" key="4">
    <source>
        <dbReference type="ARBA" id="ARBA00022475"/>
    </source>
</evidence>
<dbReference type="SUPFAM" id="SSF54523">
    <property type="entry name" value="Pili subunits"/>
    <property type="match status" value="2"/>
</dbReference>
<dbReference type="Gene3D" id="3.10.610.10">
    <property type="entry name" value="GSPII I/J protein-like"/>
    <property type="match status" value="1"/>
</dbReference>
<reference evidence="11 12" key="1">
    <citation type="journal article" date="2015" name="J. Microbiol.">
        <title>Sphingosinicella ginsenosidimutans sp. nov., with ginsenoside converting activity.</title>
        <authorList>
            <person name="Kim J.K."/>
            <person name="Kang M.S."/>
            <person name="Park S.C."/>
            <person name="Kim K.M."/>
            <person name="Choi K."/>
            <person name="Yoon M.H."/>
            <person name="Im W.T."/>
        </authorList>
    </citation>
    <scope>NUCLEOTIDE SEQUENCE [LARGE SCALE GENOMIC DNA]</scope>
    <source>
        <strain evidence="11 12">BS-11</strain>
    </source>
</reference>
<dbReference type="EMBL" id="VOQQ01000001">
    <property type="protein sequence ID" value="TXC62215.1"/>
    <property type="molecule type" value="Genomic_DNA"/>
</dbReference>
<dbReference type="InterPro" id="IPR051621">
    <property type="entry name" value="T2SS_protein_J"/>
</dbReference>
<evidence type="ECO:0000256" key="1">
    <source>
        <dbReference type="ARBA" id="ARBA00004377"/>
    </source>
</evidence>
<comment type="subcellular location">
    <subcellularLocation>
        <location evidence="1">Cell inner membrane</location>
        <topology evidence="1">Single-pass membrane protein</topology>
    </subcellularLocation>
</comment>
<dbReference type="NCBIfam" id="TIGR01711">
    <property type="entry name" value="gspJ"/>
    <property type="match status" value="1"/>
</dbReference>
<name>A0A5C6TQH1_9SPHN</name>
<dbReference type="Pfam" id="PF07963">
    <property type="entry name" value="N_methyl"/>
    <property type="match status" value="1"/>
</dbReference>
<sequence>MKERGFTLVEMLIALAIFGMLTAAGVALLSVTARTQETADRQLAAVGDIRRTGALLTADLAQDVARPHRNGDGRQQIAFAGADGTQPMLMMFVRTGNDVDAGLPALKRVGYRLQGGRLERLAFGAVDGGDAAVAVPLLDGVRQARLRYRDRTGAWQSRWFPSDGTQLPVAVELVVETAREGVVRQVFIVGTGR</sequence>
<comment type="caution">
    <text evidence="11">The sequence shown here is derived from an EMBL/GenBank/DDBJ whole genome shotgun (WGS) entry which is preliminary data.</text>
</comment>
<dbReference type="PANTHER" id="PTHR39583">
    <property type="entry name" value="TYPE II SECRETION SYSTEM PROTEIN J-RELATED"/>
    <property type="match status" value="1"/>
</dbReference>
<dbReference type="PANTHER" id="PTHR39583:SF2">
    <property type="entry name" value="TYPE II SECRETION SYSTEM PROTEIN J"/>
    <property type="match status" value="1"/>
</dbReference>
<dbReference type="Pfam" id="PF11612">
    <property type="entry name" value="T2SSJ"/>
    <property type="match status" value="1"/>
</dbReference>
<dbReference type="InterPro" id="IPR045584">
    <property type="entry name" value="Pilin-like"/>
</dbReference>
<comment type="similarity">
    <text evidence="2">Belongs to the GSP J family.</text>
</comment>
<dbReference type="NCBIfam" id="TIGR02532">
    <property type="entry name" value="IV_pilin_GFxxxE"/>
    <property type="match status" value="1"/>
</dbReference>
<evidence type="ECO:0000313" key="11">
    <source>
        <dbReference type="EMBL" id="TXC62215.1"/>
    </source>
</evidence>
<evidence type="ECO:0000313" key="12">
    <source>
        <dbReference type="Proteomes" id="UP000321249"/>
    </source>
</evidence>
<organism evidence="11 12">
    <name type="scientific">Allosphingosinicella ginsenosidimutans</name>
    <dbReference type="NCBI Taxonomy" id="1176539"/>
    <lineage>
        <taxon>Bacteria</taxon>
        <taxon>Pseudomonadati</taxon>
        <taxon>Pseudomonadota</taxon>
        <taxon>Alphaproteobacteria</taxon>
        <taxon>Sphingomonadales</taxon>
        <taxon>Sphingomonadaceae</taxon>
        <taxon>Allosphingosinicella</taxon>
    </lineage>
</organism>
<dbReference type="Proteomes" id="UP000321249">
    <property type="component" value="Unassembled WGS sequence"/>
</dbReference>
<dbReference type="GO" id="GO:0015627">
    <property type="term" value="C:type II protein secretion system complex"/>
    <property type="evidence" value="ECO:0007669"/>
    <property type="project" value="InterPro"/>
</dbReference>
<dbReference type="AlphaFoldDB" id="A0A5C6TQH1"/>
<accession>A0A5C6TQH1</accession>
<keyword evidence="5" id="KW-0488">Methylation</keyword>
<dbReference type="InterPro" id="IPR012902">
    <property type="entry name" value="N_methyl_site"/>
</dbReference>
<keyword evidence="8 10" id="KW-1133">Transmembrane helix</keyword>
<gene>
    <name evidence="11" type="primary">gspJ</name>
    <name evidence="11" type="ORF">FRZ32_00255</name>
</gene>
<keyword evidence="6" id="KW-0997">Cell inner membrane</keyword>
<proteinExistence type="inferred from homology"/>
<dbReference type="PROSITE" id="PS00409">
    <property type="entry name" value="PROKAR_NTER_METHYL"/>
    <property type="match status" value="1"/>
</dbReference>
<evidence type="ECO:0000256" key="10">
    <source>
        <dbReference type="SAM" id="Phobius"/>
    </source>
</evidence>
<evidence type="ECO:0000256" key="5">
    <source>
        <dbReference type="ARBA" id="ARBA00022481"/>
    </source>
</evidence>
<evidence type="ECO:0000256" key="8">
    <source>
        <dbReference type="ARBA" id="ARBA00022989"/>
    </source>
</evidence>
<evidence type="ECO:0000256" key="7">
    <source>
        <dbReference type="ARBA" id="ARBA00022692"/>
    </source>
</evidence>
<dbReference type="OrthoDB" id="9794345at2"/>
<evidence type="ECO:0000256" key="9">
    <source>
        <dbReference type="ARBA" id="ARBA00023136"/>
    </source>
</evidence>
<evidence type="ECO:0000256" key="6">
    <source>
        <dbReference type="ARBA" id="ARBA00022519"/>
    </source>
</evidence>
<feature type="transmembrane region" description="Helical" evidence="10">
    <location>
        <begin position="12"/>
        <end position="33"/>
    </location>
</feature>
<dbReference type="Gene3D" id="2.10.70.20">
    <property type="entry name" value="gspk-gspi-gspj complex like domains"/>
    <property type="match status" value="1"/>
</dbReference>
<evidence type="ECO:0000256" key="3">
    <source>
        <dbReference type="ARBA" id="ARBA00021539"/>
    </source>
</evidence>
<protein>
    <recommendedName>
        <fullName evidence="3">Type II secretion system protein J</fullName>
    </recommendedName>
</protein>
<keyword evidence="7 10" id="KW-0812">Transmembrane</keyword>
<dbReference type="RefSeq" id="WP_147041603.1">
    <property type="nucleotide sequence ID" value="NZ_BAABIR010000001.1"/>
</dbReference>
<keyword evidence="4" id="KW-1003">Cell membrane</keyword>
<keyword evidence="9 10" id="KW-0472">Membrane</keyword>